<sequence length="247" mass="27159">MTVSKLLIDEQLDTIDPLRHLLQDSDGLDVADIVPAQPPSIHNQTLDLSFVSSLNGVPNPIVIKLAVDASPGCGGIAWPAGEVLSAYISRRGSLQGKNVLELGSGTGLVGLVAGTLGAHVWITDQAPLLDIMNCNVEMNTLSERVKVLEFNWGSPIPESLPSLHIILAADCVYFEPAFPLLVQTLTELAIANEAEILFCYKKRRKADKRFFTLLKKVFTWEEVTDDPNQAIYSKEAISLLRLMRRRK</sequence>
<dbReference type="InterPro" id="IPR033684">
    <property type="entry name" value="EFM6"/>
</dbReference>
<dbReference type="PANTHER" id="PTHR14614:SF132">
    <property type="entry name" value="PROTEIN-LYSINE METHYLTRANSFERASE C42C1.13"/>
    <property type="match status" value="1"/>
</dbReference>
<feature type="binding site" evidence="1">
    <location>
        <begin position="103"/>
        <end position="105"/>
    </location>
    <ligand>
        <name>S-adenosyl-L-methionine</name>
        <dbReference type="ChEBI" id="CHEBI:59789"/>
    </ligand>
</feature>
<evidence type="ECO:0000256" key="1">
    <source>
        <dbReference type="HAMAP-Rule" id="MF_03198"/>
    </source>
</evidence>
<dbReference type="Gene3D" id="3.40.50.150">
    <property type="entry name" value="Vaccinia Virus protein VP39"/>
    <property type="match status" value="1"/>
</dbReference>
<proteinExistence type="inferred from homology"/>
<dbReference type="InterPro" id="IPR029063">
    <property type="entry name" value="SAM-dependent_MTases_sf"/>
</dbReference>
<keyword evidence="3" id="KW-1185">Reference proteome</keyword>
<dbReference type="HAMAP" id="MF_03198">
    <property type="entry name" value="Methyltr_EFM6"/>
    <property type="match status" value="1"/>
</dbReference>
<dbReference type="SUPFAM" id="SSF53335">
    <property type="entry name" value="S-adenosyl-L-methionine-dependent methyltransferases"/>
    <property type="match status" value="1"/>
</dbReference>
<comment type="function">
    <text evidence="1">S-adenosyl-L-methionine-dependent protein-lysine N-methyltransferase that methylates elongation factor 1-alpha.</text>
</comment>
<reference evidence="3" key="1">
    <citation type="submission" date="2024-04" db="EMBL/GenBank/DDBJ databases">
        <authorList>
            <person name="Shaw F."/>
            <person name="Minotto A."/>
        </authorList>
    </citation>
    <scope>NUCLEOTIDE SEQUENCE [LARGE SCALE GENOMIC DNA]</scope>
</reference>
<name>A0ABP1D2H8_9APHY</name>
<keyword evidence="1" id="KW-0808">Transferase</keyword>
<dbReference type="InterPro" id="IPR019410">
    <property type="entry name" value="Methyltransf_16"/>
</dbReference>
<gene>
    <name evidence="1" type="primary">EFM6</name>
    <name evidence="2" type="ORF">GFSPODELE1_LOCUS3881</name>
</gene>
<dbReference type="PANTHER" id="PTHR14614">
    <property type="entry name" value="HEPATOCELLULAR CARCINOMA-ASSOCIATED ANTIGEN"/>
    <property type="match status" value="1"/>
</dbReference>
<evidence type="ECO:0000313" key="3">
    <source>
        <dbReference type="Proteomes" id="UP001497453"/>
    </source>
</evidence>
<evidence type="ECO:0000313" key="2">
    <source>
        <dbReference type="EMBL" id="CAL1702105.1"/>
    </source>
</evidence>
<comment type="similarity">
    <text evidence="1">Belongs to the class I-like SAM-binding methyltransferase superfamily. METTL21 family. EFM6 subfamily.</text>
</comment>
<keyword evidence="1" id="KW-0949">S-adenosyl-L-methionine</keyword>
<feature type="binding site" evidence="1">
    <location>
        <position position="169"/>
    </location>
    <ligand>
        <name>S-adenosyl-L-methionine</name>
        <dbReference type="ChEBI" id="CHEBI:59789"/>
    </ligand>
</feature>
<protein>
    <recommendedName>
        <fullName evidence="1">Protein-lysine N-methyltransferase EFM6</fullName>
        <ecNumber evidence="1">2.1.1.-</ecNumber>
    </recommendedName>
    <alternativeName>
        <fullName evidence="1">Elongation factor methyltransferase 6</fullName>
    </alternativeName>
</protein>
<dbReference type="EC" id="2.1.1.-" evidence="1"/>
<feature type="binding site" evidence="1">
    <location>
        <position position="152"/>
    </location>
    <ligand>
        <name>S-adenosyl-L-methionine</name>
        <dbReference type="ChEBI" id="CHEBI:59789"/>
    </ligand>
</feature>
<organism evidence="2 3">
    <name type="scientific">Somion occarium</name>
    <dbReference type="NCBI Taxonomy" id="3059160"/>
    <lineage>
        <taxon>Eukaryota</taxon>
        <taxon>Fungi</taxon>
        <taxon>Dikarya</taxon>
        <taxon>Basidiomycota</taxon>
        <taxon>Agaricomycotina</taxon>
        <taxon>Agaricomycetes</taxon>
        <taxon>Polyporales</taxon>
        <taxon>Cerrenaceae</taxon>
        <taxon>Somion</taxon>
    </lineage>
</organism>
<comment type="subcellular location">
    <subcellularLocation>
        <location evidence="1">Cytoplasm</location>
    </subcellularLocation>
</comment>
<dbReference type="Pfam" id="PF10294">
    <property type="entry name" value="Methyltransf_16"/>
    <property type="match status" value="1"/>
</dbReference>
<dbReference type="CDD" id="cd02440">
    <property type="entry name" value="AdoMet_MTases"/>
    <property type="match status" value="1"/>
</dbReference>
<keyword evidence="1" id="KW-0489">Methyltransferase</keyword>
<feature type="binding site" evidence="1">
    <location>
        <position position="124"/>
    </location>
    <ligand>
        <name>S-adenosyl-L-methionine</name>
        <dbReference type="ChEBI" id="CHEBI:59789"/>
    </ligand>
</feature>
<keyword evidence="1" id="KW-0963">Cytoplasm</keyword>
<dbReference type="Proteomes" id="UP001497453">
    <property type="component" value="Chromosome 2"/>
</dbReference>
<feature type="binding site" evidence="1">
    <location>
        <position position="78"/>
    </location>
    <ligand>
        <name>S-adenosyl-L-methionine</name>
        <dbReference type="ChEBI" id="CHEBI:59789"/>
    </ligand>
</feature>
<accession>A0ABP1D2H8</accession>
<dbReference type="EMBL" id="OZ037945">
    <property type="protein sequence ID" value="CAL1702105.1"/>
    <property type="molecule type" value="Genomic_DNA"/>
</dbReference>